<evidence type="ECO:0000313" key="2">
    <source>
        <dbReference type="Proteomes" id="UP000439550"/>
    </source>
</evidence>
<dbReference type="OrthoDB" id="2223765at2"/>
<name>A0A7X1ZA69_9LACT</name>
<proteinExistence type="predicted"/>
<comment type="caution">
    <text evidence="1">The sequence shown here is derived from an EMBL/GenBank/DDBJ whole genome shotgun (WGS) entry which is preliminary data.</text>
</comment>
<sequence>MDEELKAIKGGFWVDALLGGLGGLSSSPTLDQLNGGATRNFVAPSCSPYGHGGTPND</sequence>
<accession>A0A7X1ZA69</accession>
<protein>
    <submittedName>
        <fullName evidence="1">ComC/BlpC family peptide pheromone/bacteriocin</fullName>
    </submittedName>
</protein>
<dbReference type="AlphaFoldDB" id="A0A7X1ZA69"/>
<dbReference type="EMBL" id="WITJ01000029">
    <property type="protein sequence ID" value="MQW40706.1"/>
    <property type="molecule type" value="Genomic_DNA"/>
</dbReference>
<evidence type="ECO:0000313" key="1">
    <source>
        <dbReference type="EMBL" id="MQW40706.1"/>
    </source>
</evidence>
<reference evidence="1 2" key="1">
    <citation type="submission" date="2019-10" db="EMBL/GenBank/DDBJ databases">
        <authorList>
            <person name="Dong K."/>
        </authorList>
    </citation>
    <scope>NUCLEOTIDE SEQUENCE [LARGE SCALE GENOMIC DNA]</scope>
    <source>
        <strain evidence="1 2">DSM 28960</strain>
    </source>
</reference>
<dbReference type="Proteomes" id="UP000439550">
    <property type="component" value="Unassembled WGS sequence"/>
</dbReference>
<gene>
    <name evidence="1" type="ORF">GHI93_12370</name>
</gene>
<organism evidence="1 2">
    <name type="scientific">Lactococcus hircilactis</name>
    <dbReference type="NCBI Taxonomy" id="1494462"/>
    <lineage>
        <taxon>Bacteria</taxon>
        <taxon>Bacillati</taxon>
        <taxon>Bacillota</taxon>
        <taxon>Bacilli</taxon>
        <taxon>Lactobacillales</taxon>
        <taxon>Streptococcaceae</taxon>
        <taxon>Lactococcus</taxon>
    </lineage>
</organism>
<keyword evidence="2" id="KW-1185">Reference proteome</keyword>